<dbReference type="EMBL" id="DVFI01000042">
    <property type="protein sequence ID" value="HIQ62579.1"/>
    <property type="molecule type" value="Genomic_DNA"/>
</dbReference>
<gene>
    <name evidence="1" type="ORF">IAA66_03205</name>
</gene>
<name>A0A9D0YV12_9FIRM</name>
<reference evidence="1" key="1">
    <citation type="submission" date="2020-10" db="EMBL/GenBank/DDBJ databases">
        <authorList>
            <person name="Gilroy R."/>
        </authorList>
    </citation>
    <scope>NUCLEOTIDE SEQUENCE</scope>
    <source>
        <strain evidence="1">ChiHile30-977</strain>
    </source>
</reference>
<dbReference type="AlphaFoldDB" id="A0A9D0YV12"/>
<dbReference type="PANTHER" id="PTHR28037:SF1">
    <property type="entry name" value="ALCOHOL O-ACETYLTRANSFERASE 1-RELATED"/>
    <property type="match status" value="1"/>
</dbReference>
<dbReference type="InterPro" id="IPR052058">
    <property type="entry name" value="Alcohol_O-acetyltransferase"/>
</dbReference>
<evidence type="ECO:0000313" key="1">
    <source>
        <dbReference type="EMBL" id="HIQ62579.1"/>
    </source>
</evidence>
<evidence type="ECO:0008006" key="3">
    <source>
        <dbReference type="Google" id="ProtNLM"/>
    </source>
</evidence>
<dbReference type="Proteomes" id="UP000886819">
    <property type="component" value="Unassembled WGS sequence"/>
</dbReference>
<reference evidence="1" key="2">
    <citation type="journal article" date="2021" name="PeerJ">
        <title>Extensive microbial diversity within the chicken gut microbiome revealed by metagenomics and culture.</title>
        <authorList>
            <person name="Gilroy R."/>
            <person name="Ravi A."/>
            <person name="Getino M."/>
            <person name="Pursley I."/>
            <person name="Horton D.L."/>
            <person name="Alikhan N.F."/>
            <person name="Baker D."/>
            <person name="Gharbi K."/>
            <person name="Hall N."/>
            <person name="Watson M."/>
            <person name="Adriaenssens E.M."/>
            <person name="Foster-Nyarko E."/>
            <person name="Jarju S."/>
            <person name="Secka A."/>
            <person name="Antonio M."/>
            <person name="Oren A."/>
            <person name="Chaudhuri R.R."/>
            <person name="La Ragione R."/>
            <person name="Hildebrand F."/>
            <person name="Pallen M.J."/>
        </authorList>
    </citation>
    <scope>NUCLEOTIDE SEQUENCE</scope>
    <source>
        <strain evidence="1">ChiHile30-977</strain>
    </source>
</reference>
<organism evidence="1 2">
    <name type="scientific">Candidatus Avichristensenella intestinipullorum</name>
    <dbReference type="NCBI Taxonomy" id="2840693"/>
    <lineage>
        <taxon>Bacteria</taxon>
        <taxon>Bacillati</taxon>
        <taxon>Bacillota</taxon>
        <taxon>Clostridia</taxon>
        <taxon>Candidatus Avichristensenella</taxon>
    </lineage>
</organism>
<proteinExistence type="predicted"/>
<protein>
    <recommendedName>
        <fullName evidence="3">Alcohol acetyltransferase</fullName>
    </recommendedName>
</protein>
<sequence>MKEKTKQPFDIYRQGLTEDERQRLADFFVALDLHCRLPGRQARGMREDFKRAICHYAETSVPLDEALARLDAERLGGFYARPPVLWFPLDDAAKIYPISMKRNRMAVFRLSAYLDRDVVPELLQMALTFTIKRFPSFATTLKQGFFWHYLDSAKRRFRIERETDMPCRPLKVSRSGSQSFRVLYEKNRISAEFFHVLTDGVGGMTFLKALTAEYLRLEGVCARRDETLWNVEDTPCAEEFANEFARVPHSARASGFAQKAAVQMSGRLARRRPCRILHFKMDASRLKAVAGTYGATVGAYMLALMFVAGRAATDEQEGEAAIQVPVDMRKFHPSRTVRNFALYCGIRLPLQAAAGVEAVVEEIARQLEQKASREAMEEMLTSANRLVRRLRYVPLAIKQPVARRIYDLLGDRAFSNTFSNLGVVRMPEGYAAHIRDMDFVLGGAATNRAACAMVTFGNTATFSVTKMTADPSFEEALYRLLCADGIAVRVEGSECCED</sequence>
<evidence type="ECO:0000313" key="2">
    <source>
        <dbReference type="Proteomes" id="UP000886819"/>
    </source>
</evidence>
<comment type="caution">
    <text evidence="1">The sequence shown here is derived from an EMBL/GenBank/DDBJ whole genome shotgun (WGS) entry which is preliminary data.</text>
</comment>
<dbReference type="PANTHER" id="PTHR28037">
    <property type="entry name" value="ALCOHOL O-ACETYLTRANSFERASE 1-RELATED"/>
    <property type="match status" value="1"/>
</dbReference>
<accession>A0A9D0YV12</accession>